<organism evidence="1 2">
    <name type="scientific">Synaphobranchus kaupii</name>
    <name type="common">Kaup's arrowtooth eel</name>
    <dbReference type="NCBI Taxonomy" id="118154"/>
    <lineage>
        <taxon>Eukaryota</taxon>
        <taxon>Metazoa</taxon>
        <taxon>Chordata</taxon>
        <taxon>Craniata</taxon>
        <taxon>Vertebrata</taxon>
        <taxon>Euteleostomi</taxon>
        <taxon>Actinopterygii</taxon>
        <taxon>Neopterygii</taxon>
        <taxon>Teleostei</taxon>
        <taxon>Anguilliformes</taxon>
        <taxon>Synaphobranchidae</taxon>
        <taxon>Synaphobranchus</taxon>
    </lineage>
</organism>
<dbReference type="Proteomes" id="UP001152622">
    <property type="component" value="Chromosome 3"/>
</dbReference>
<dbReference type="EMBL" id="JAINUF010000003">
    <property type="protein sequence ID" value="KAJ8369634.1"/>
    <property type="molecule type" value="Genomic_DNA"/>
</dbReference>
<evidence type="ECO:0000313" key="1">
    <source>
        <dbReference type="EMBL" id="KAJ8369634.1"/>
    </source>
</evidence>
<protein>
    <submittedName>
        <fullName evidence="1">Uncharacterized protein</fullName>
    </submittedName>
</protein>
<sequence length="69" mass="7960">MLKMKHRKGVWLDIQYPALFNQPHNALLCSVLYVQIRTFPGVQFQVIQSLELCRYTTPTVPVKCSNAPK</sequence>
<gene>
    <name evidence="1" type="ORF">SKAU_G00096620</name>
</gene>
<dbReference type="AlphaFoldDB" id="A0A9Q1J6Q4"/>
<keyword evidence="2" id="KW-1185">Reference proteome</keyword>
<proteinExistence type="predicted"/>
<reference evidence="1" key="1">
    <citation type="journal article" date="2023" name="Science">
        <title>Genome structures resolve the early diversification of teleost fishes.</title>
        <authorList>
            <person name="Parey E."/>
            <person name="Louis A."/>
            <person name="Montfort J."/>
            <person name="Bouchez O."/>
            <person name="Roques C."/>
            <person name="Iampietro C."/>
            <person name="Lluch J."/>
            <person name="Castinel A."/>
            <person name="Donnadieu C."/>
            <person name="Desvignes T."/>
            <person name="Floi Bucao C."/>
            <person name="Jouanno E."/>
            <person name="Wen M."/>
            <person name="Mejri S."/>
            <person name="Dirks R."/>
            <person name="Jansen H."/>
            <person name="Henkel C."/>
            <person name="Chen W.J."/>
            <person name="Zahm M."/>
            <person name="Cabau C."/>
            <person name="Klopp C."/>
            <person name="Thompson A.W."/>
            <person name="Robinson-Rechavi M."/>
            <person name="Braasch I."/>
            <person name="Lecointre G."/>
            <person name="Bobe J."/>
            <person name="Postlethwait J.H."/>
            <person name="Berthelot C."/>
            <person name="Roest Crollius H."/>
            <person name="Guiguen Y."/>
        </authorList>
    </citation>
    <scope>NUCLEOTIDE SEQUENCE</scope>
    <source>
        <strain evidence="1">WJC10195</strain>
    </source>
</reference>
<name>A0A9Q1J6Q4_SYNKA</name>
<comment type="caution">
    <text evidence="1">The sequence shown here is derived from an EMBL/GenBank/DDBJ whole genome shotgun (WGS) entry which is preliminary data.</text>
</comment>
<accession>A0A9Q1J6Q4</accession>
<evidence type="ECO:0000313" key="2">
    <source>
        <dbReference type="Proteomes" id="UP001152622"/>
    </source>
</evidence>